<feature type="region of interest" description="Disordered" evidence="1">
    <location>
        <begin position="127"/>
        <end position="153"/>
    </location>
</feature>
<reference evidence="3" key="1">
    <citation type="journal article" date="2019" name="Sci. Rep.">
        <title>Draft genome of Tanacetum cinerariifolium, the natural source of mosquito coil.</title>
        <authorList>
            <person name="Yamashiro T."/>
            <person name="Shiraishi A."/>
            <person name="Satake H."/>
            <person name="Nakayama K."/>
        </authorList>
    </citation>
    <scope>NUCLEOTIDE SEQUENCE</scope>
</reference>
<feature type="domain" description="Endonuclease/exonuclease/phosphatase" evidence="2">
    <location>
        <begin position="189"/>
        <end position="297"/>
    </location>
</feature>
<dbReference type="Pfam" id="PF14529">
    <property type="entry name" value="Exo_endo_phos_2"/>
    <property type="match status" value="1"/>
</dbReference>
<proteinExistence type="predicted"/>
<comment type="caution">
    <text evidence="3">The sequence shown here is derived from an EMBL/GenBank/DDBJ whole genome shotgun (WGS) entry which is preliminary data.</text>
</comment>
<gene>
    <name evidence="3" type="ORF">Tci_649732</name>
</gene>
<dbReference type="Gene3D" id="3.60.10.10">
    <property type="entry name" value="Endonuclease/exonuclease/phosphatase"/>
    <property type="match status" value="1"/>
</dbReference>
<keyword evidence="3" id="KW-0808">Transferase</keyword>
<dbReference type="AlphaFoldDB" id="A0A699K8S0"/>
<accession>A0A699K8S0</accession>
<sequence length="394" mass="44795">VYQNIFESFKIVFCGKVYWMRAKEVPGWTSKFIEEEEEDDVSIEDNHGGIHSDQEINNCNDESDVEEVPETCFNVPEDKNIMEHKIIEEESSLKHPSGFTQVGNLNEGHLDGGCTKKVNEEVAGDDNSFVHTVGGKENSGSVNKMSDSMGSCRLKKPGMPRTGGFILNFMEEVVKVVQTMGYNMDGCVKDITEIIKSQGEFGDGEIVMMGDFNEVRYKSERFGLNFKAHDADIFNSFIHNAGLNEVHLGGSAFTWCHKSTTKMSKLDRFIVSKNLLHSCSNINAISLDRYISDHRPILLREAIFDYGPIPFRFYNYWLEVDDFDKLVRDAWNEAPGNKKNAIQNFMYRLKYTKEKIRGWLSTYMLNSKGVLAKLKEDLRMFDEAINKGNSPVGS</sequence>
<feature type="non-terminal residue" evidence="3">
    <location>
        <position position="1"/>
    </location>
</feature>
<dbReference type="InterPro" id="IPR005135">
    <property type="entry name" value="Endo/exonuclease/phosphatase"/>
</dbReference>
<dbReference type="SUPFAM" id="SSF56219">
    <property type="entry name" value="DNase I-like"/>
    <property type="match status" value="1"/>
</dbReference>
<name>A0A699K8S0_TANCI</name>
<evidence type="ECO:0000313" key="3">
    <source>
        <dbReference type="EMBL" id="GFA77760.1"/>
    </source>
</evidence>
<feature type="compositionally biased region" description="Polar residues" evidence="1">
    <location>
        <begin position="138"/>
        <end position="149"/>
    </location>
</feature>
<dbReference type="PANTHER" id="PTHR33710:SF64">
    <property type="entry name" value="ENDONUCLEASE_EXONUCLEASE_PHOSPHATASE DOMAIN-CONTAINING PROTEIN"/>
    <property type="match status" value="1"/>
</dbReference>
<keyword evidence="3" id="KW-0548">Nucleotidyltransferase</keyword>
<evidence type="ECO:0000256" key="1">
    <source>
        <dbReference type="SAM" id="MobiDB-lite"/>
    </source>
</evidence>
<keyword evidence="3" id="KW-0695">RNA-directed DNA polymerase</keyword>
<dbReference type="EMBL" id="BKCJ010486001">
    <property type="protein sequence ID" value="GFA77760.1"/>
    <property type="molecule type" value="Genomic_DNA"/>
</dbReference>
<dbReference type="GO" id="GO:0003964">
    <property type="term" value="F:RNA-directed DNA polymerase activity"/>
    <property type="evidence" value="ECO:0007669"/>
    <property type="project" value="UniProtKB-KW"/>
</dbReference>
<evidence type="ECO:0000259" key="2">
    <source>
        <dbReference type="Pfam" id="PF14529"/>
    </source>
</evidence>
<dbReference type="PANTHER" id="PTHR33710">
    <property type="entry name" value="BNAC02G09200D PROTEIN"/>
    <property type="match status" value="1"/>
</dbReference>
<dbReference type="InterPro" id="IPR036691">
    <property type="entry name" value="Endo/exonu/phosph_ase_sf"/>
</dbReference>
<organism evidence="3">
    <name type="scientific">Tanacetum cinerariifolium</name>
    <name type="common">Dalmatian daisy</name>
    <name type="synonym">Chrysanthemum cinerariifolium</name>
    <dbReference type="NCBI Taxonomy" id="118510"/>
    <lineage>
        <taxon>Eukaryota</taxon>
        <taxon>Viridiplantae</taxon>
        <taxon>Streptophyta</taxon>
        <taxon>Embryophyta</taxon>
        <taxon>Tracheophyta</taxon>
        <taxon>Spermatophyta</taxon>
        <taxon>Magnoliopsida</taxon>
        <taxon>eudicotyledons</taxon>
        <taxon>Gunneridae</taxon>
        <taxon>Pentapetalae</taxon>
        <taxon>asterids</taxon>
        <taxon>campanulids</taxon>
        <taxon>Asterales</taxon>
        <taxon>Asteraceae</taxon>
        <taxon>Asteroideae</taxon>
        <taxon>Anthemideae</taxon>
        <taxon>Anthemidinae</taxon>
        <taxon>Tanacetum</taxon>
    </lineage>
</organism>
<protein>
    <submittedName>
        <fullName evidence="3">RNA-directed DNA polymerase, eukaryota</fullName>
    </submittedName>
</protein>